<proteinExistence type="predicted"/>
<feature type="domain" description="Amidase" evidence="1">
    <location>
        <begin position="25"/>
        <end position="427"/>
    </location>
</feature>
<dbReference type="Gene3D" id="3.90.1300.10">
    <property type="entry name" value="Amidase signature (AS) domain"/>
    <property type="match status" value="1"/>
</dbReference>
<dbReference type="GO" id="GO:0003824">
    <property type="term" value="F:catalytic activity"/>
    <property type="evidence" value="ECO:0007669"/>
    <property type="project" value="InterPro"/>
</dbReference>
<dbReference type="OrthoDB" id="9811471at2"/>
<dbReference type="InterPro" id="IPR000120">
    <property type="entry name" value="Amidase"/>
</dbReference>
<evidence type="ECO:0000313" key="2">
    <source>
        <dbReference type="EMBL" id="KEP68221.1"/>
    </source>
</evidence>
<accession>A0A074T8T8</accession>
<dbReference type="PANTHER" id="PTHR11895:SF176">
    <property type="entry name" value="AMIDASE AMID-RELATED"/>
    <property type="match status" value="1"/>
</dbReference>
<dbReference type="Proteomes" id="UP000027725">
    <property type="component" value="Unassembled WGS sequence"/>
</dbReference>
<dbReference type="PANTHER" id="PTHR11895">
    <property type="entry name" value="TRANSAMIDASE"/>
    <property type="match status" value="1"/>
</dbReference>
<dbReference type="InterPro" id="IPR023631">
    <property type="entry name" value="Amidase_dom"/>
</dbReference>
<dbReference type="EMBL" id="JHEH01000040">
    <property type="protein sequence ID" value="KEP68221.1"/>
    <property type="molecule type" value="Genomic_DNA"/>
</dbReference>
<dbReference type="AlphaFoldDB" id="A0A074T8T8"/>
<dbReference type="eggNOG" id="COG0154">
    <property type="taxonomic scope" value="Bacteria"/>
</dbReference>
<evidence type="ECO:0000313" key="3">
    <source>
        <dbReference type="Proteomes" id="UP000027725"/>
    </source>
</evidence>
<organism evidence="2 3">
    <name type="scientific">Thioclava dalianensis</name>
    <dbReference type="NCBI Taxonomy" id="1185766"/>
    <lineage>
        <taxon>Bacteria</taxon>
        <taxon>Pseudomonadati</taxon>
        <taxon>Pseudomonadota</taxon>
        <taxon>Alphaproteobacteria</taxon>
        <taxon>Rhodobacterales</taxon>
        <taxon>Paracoccaceae</taxon>
        <taxon>Thioclava</taxon>
    </lineage>
</organism>
<dbReference type="InterPro" id="IPR036928">
    <property type="entry name" value="AS_sf"/>
</dbReference>
<reference evidence="2 3" key="1">
    <citation type="submission" date="2014-03" db="EMBL/GenBank/DDBJ databases">
        <title>The draft genome sequence of Thioclava dalianensis DLFJ1-1.</title>
        <authorList>
            <person name="Lai Q."/>
            <person name="Shao Z."/>
        </authorList>
    </citation>
    <scope>NUCLEOTIDE SEQUENCE [LARGE SCALE GENOMIC DNA]</scope>
    <source>
        <strain evidence="2 3">DLFJ1-1</strain>
    </source>
</reference>
<name>A0A074T8T8_9RHOB</name>
<sequence>MEWRLAGAAEQGRAIAAGELDPVEQVEAYLSAADASENIYARMTAQRARDEAMAAHQRAKSGRRYGALDGVALSWKDLVDTAGVGTEAGSRLLKGRVPEADAEALRVATLGGAVCLGKTHMTELAFSGLGVNPMTATPGNIHDPALAPGGSSSGAALSVSRGLAAAAIGSDTGGSVRVPAAWNDLVGLKTTHGRLSLQGIVPLCRRFDTLGPITRNVEDAAHVLALLEGRPVPDLRETSLRGKRLLVLEGLAFDQAREAPVQAFEAAVARLENAGAIIERRGLSMVEAAVGLSGVLFSPEAYGEWKHEIEAAPDKMYPVILERFRTGRDVLASDYLAAWHALEGYRAEYLEQTAQYDAVLVPTAPILPPNTQKLLTDRSYFETENLLALRNTRIANVLGLCALTLPTGTASCGLSLLGAPMSEDRLLRLGMAAESALV</sequence>
<gene>
    <name evidence="2" type="ORF">DL1_14195</name>
</gene>
<protein>
    <submittedName>
        <fullName evidence="2">Amidase</fullName>
    </submittedName>
</protein>
<dbReference type="STRING" id="1185766.SAMN05216224_101926"/>
<dbReference type="SUPFAM" id="SSF75304">
    <property type="entry name" value="Amidase signature (AS) enzymes"/>
    <property type="match status" value="1"/>
</dbReference>
<dbReference type="RefSeq" id="WP_038069024.1">
    <property type="nucleotide sequence ID" value="NZ_FOVB01000001.1"/>
</dbReference>
<dbReference type="Pfam" id="PF01425">
    <property type="entry name" value="Amidase"/>
    <property type="match status" value="1"/>
</dbReference>
<evidence type="ECO:0000259" key="1">
    <source>
        <dbReference type="Pfam" id="PF01425"/>
    </source>
</evidence>
<comment type="caution">
    <text evidence="2">The sequence shown here is derived from an EMBL/GenBank/DDBJ whole genome shotgun (WGS) entry which is preliminary data.</text>
</comment>
<keyword evidence="3" id="KW-1185">Reference proteome</keyword>